<name>A0A0B1Q4D9_9HYPH</name>
<keyword evidence="1 4" id="KW-0378">Hydrolase</keyword>
<proteinExistence type="predicted"/>
<keyword evidence="3 4" id="KW-0443">Lipid metabolism</keyword>
<comment type="caution">
    <text evidence="6">The sequence shown here is derived from an EMBL/GenBank/DDBJ whole genome shotgun (WGS) entry which is preliminary data.</text>
</comment>
<dbReference type="PANTHER" id="PTHR14226:SF29">
    <property type="entry name" value="NEUROPATHY TARGET ESTERASE SWS"/>
    <property type="match status" value="1"/>
</dbReference>
<dbReference type="PROSITE" id="PS51635">
    <property type="entry name" value="PNPLA"/>
    <property type="match status" value="1"/>
</dbReference>
<accession>A0A0B1Q4D9</accession>
<feature type="short sequence motif" description="GXSXG" evidence="4">
    <location>
        <begin position="54"/>
        <end position="58"/>
    </location>
</feature>
<dbReference type="InterPro" id="IPR016035">
    <property type="entry name" value="Acyl_Trfase/lysoPLipase"/>
</dbReference>
<sequence>MDEAVAPVTGDQPPQRGKPRIGLALGGGGARGIAHIHALHAFDDLGIKPHRIAGTSIGALIGAAYAAGMPAGVIEEFVVDTLGNKRLVAGRLWRTRPASFAQFMADGGVRLGQLNAERVVGAFLPLELPSRFEDLAIPLCVTATDFYSGAVMSLESGDLVSAIAASAALPAIFRPVRREGIVLIDGGICDPLPFDLLAGRVDLNIAVDVTGGPLESAGGLPTPTEAMFGASQLMMHAIIQAKLASSPPDLVVTPPVSRYRVLDFLRVRTILQETSGLREELKRKIAALCELHDLQL</sequence>
<dbReference type="GO" id="GO:0016787">
    <property type="term" value="F:hydrolase activity"/>
    <property type="evidence" value="ECO:0007669"/>
    <property type="project" value="UniProtKB-UniRule"/>
</dbReference>
<evidence type="ECO:0000256" key="1">
    <source>
        <dbReference type="ARBA" id="ARBA00022801"/>
    </source>
</evidence>
<dbReference type="EMBL" id="JRFJ01000001">
    <property type="protein sequence ID" value="KHJ55718.1"/>
    <property type="molecule type" value="Genomic_DNA"/>
</dbReference>
<gene>
    <name evidence="6" type="ORF">LA66_03500</name>
</gene>
<reference evidence="6 7" key="1">
    <citation type="submission" date="2014-09" db="EMBL/GenBank/DDBJ databases">
        <title>Isolation and characterization of Aurantimonas altamirensis ON-56566 from clinical sample following a dog bite.</title>
        <authorList>
            <person name="Eshaghi A."/>
            <person name="Li A."/>
            <person name="Shahinas D."/>
            <person name="Bahn P."/>
            <person name="Kus J.V."/>
            <person name="Patel S.N."/>
        </authorList>
    </citation>
    <scope>NUCLEOTIDE SEQUENCE [LARGE SCALE GENOMIC DNA]</scope>
    <source>
        <strain evidence="6 7">ON-56566</strain>
    </source>
</reference>
<organism evidence="6 7">
    <name type="scientific">Aureimonas altamirensis</name>
    <dbReference type="NCBI Taxonomy" id="370622"/>
    <lineage>
        <taxon>Bacteria</taxon>
        <taxon>Pseudomonadati</taxon>
        <taxon>Pseudomonadota</taxon>
        <taxon>Alphaproteobacteria</taxon>
        <taxon>Hyphomicrobiales</taxon>
        <taxon>Aurantimonadaceae</taxon>
        <taxon>Aureimonas</taxon>
    </lineage>
</organism>
<dbReference type="Proteomes" id="UP000030826">
    <property type="component" value="Unassembled WGS sequence"/>
</dbReference>
<evidence type="ECO:0000256" key="2">
    <source>
        <dbReference type="ARBA" id="ARBA00022963"/>
    </source>
</evidence>
<protein>
    <submittedName>
        <fullName evidence="6">Patatin</fullName>
    </submittedName>
</protein>
<dbReference type="AlphaFoldDB" id="A0A0B1Q4D9"/>
<dbReference type="GO" id="GO:0016042">
    <property type="term" value="P:lipid catabolic process"/>
    <property type="evidence" value="ECO:0007669"/>
    <property type="project" value="UniProtKB-UniRule"/>
</dbReference>
<feature type="active site" description="Proton acceptor" evidence="4">
    <location>
        <position position="185"/>
    </location>
</feature>
<evidence type="ECO:0000313" key="6">
    <source>
        <dbReference type="EMBL" id="KHJ55718.1"/>
    </source>
</evidence>
<evidence type="ECO:0000259" key="5">
    <source>
        <dbReference type="PROSITE" id="PS51635"/>
    </source>
</evidence>
<dbReference type="RefSeq" id="WP_039188751.1">
    <property type="nucleotide sequence ID" value="NZ_JAQRFV010000001.1"/>
</dbReference>
<dbReference type="OrthoDB" id="5290098at2"/>
<dbReference type="InterPro" id="IPR050301">
    <property type="entry name" value="NTE"/>
</dbReference>
<keyword evidence="2 4" id="KW-0442">Lipid degradation</keyword>
<dbReference type="InterPro" id="IPR002641">
    <property type="entry name" value="PNPLA_dom"/>
</dbReference>
<evidence type="ECO:0000313" key="7">
    <source>
        <dbReference type="Proteomes" id="UP000030826"/>
    </source>
</evidence>
<dbReference type="STRING" id="370622.LA66_03500"/>
<feature type="short sequence motif" description="DGA/G" evidence="4">
    <location>
        <begin position="185"/>
        <end position="187"/>
    </location>
</feature>
<feature type="domain" description="PNPLA" evidence="5">
    <location>
        <begin position="23"/>
        <end position="198"/>
    </location>
</feature>
<evidence type="ECO:0000256" key="4">
    <source>
        <dbReference type="PROSITE-ProRule" id="PRU01161"/>
    </source>
</evidence>
<dbReference type="Gene3D" id="3.40.1090.10">
    <property type="entry name" value="Cytosolic phospholipase A2 catalytic domain"/>
    <property type="match status" value="2"/>
</dbReference>
<dbReference type="SUPFAM" id="SSF52151">
    <property type="entry name" value="FabD/lysophospholipase-like"/>
    <property type="match status" value="1"/>
</dbReference>
<feature type="short sequence motif" description="GXGXXG" evidence="4">
    <location>
        <begin position="27"/>
        <end position="32"/>
    </location>
</feature>
<feature type="active site" description="Nucleophile" evidence="4">
    <location>
        <position position="56"/>
    </location>
</feature>
<dbReference type="PANTHER" id="PTHR14226">
    <property type="entry name" value="NEUROPATHY TARGET ESTERASE/SWISS CHEESE D.MELANOGASTER"/>
    <property type="match status" value="1"/>
</dbReference>
<evidence type="ECO:0000256" key="3">
    <source>
        <dbReference type="ARBA" id="ARBA00023098"/>
    </source>
</evidence>
<dbReference type="Pfam" id="PF01734">
    <property type="entry name" value="Patatin"/>
    <property type="match status" value="1"/>
</dbReference>